<keyword evidence="1" id="KW-0472">Membrane</keyword>
<dbReference type="Proteomes" id="UP001597214">
    <property type="component" value="Unassembled WGS sequence"/>
</dbReference>
<dbReference type="Pfam" id="PF13160">
    <property type="entry name" value="DUF3995"/>
    <property type="match status" value="1"/>
</dbReference>
<evidence type="ECO:0000256" key="1">
    <source>
        <dbReference type="SAM" id="Phobius"/>
    </source>
</evidence>
<evidence type="ECO:0000313" key="2">
    <source>
        <dbReference type="EMBL" id="MFD1736859.1"/>
    </source>
</evidence>
<comment type="caution">
    <text evidence="2">The sequence shown here is derived from an EMBL/GenBank/DDBJ whole genome shotgun (WGS) entry which is preliminary data.</text>
</comment>
<dbReference type="RefSeq" id="WP_377928040.1">
    <property type="nucleotide sequence ID" value="NZ_JBHUEM010000012.1"/>
</dbReference>
<dbReference type="EMBL" id="JBHUEM010000012">
    <property type="protein sequence ID" value="MFD1736859.1"/>
    <property type="molecule type" value="Genomic_DNA"/>
</dbReference>
<name>A0ABW4LNW4_9BACI</name>
<sequence>MELLFIYLSVIILGLVSVLHFYWVFGGTWGVQAALPEKVEGGSVFTPRWIETLFVAVGLIGVAFILLAQNNLISFITPNSFTKWSSIILTFIFFLRAIGDFKYIGFTKRIKNTTFSKYDTKLYTPLCLYLALIFMTSWLF</sequence>
<keyword evidence="1" id="KW-0812">Transmembrane</keyword>
<accession>A0ABW4LNW4</accession>
<keyword evidence="3" id="KW-1185">Reference proteome</keyword>
<feature type="transmembrane region" description="Helical" evidence="1">
    <location>
        <begin position="49"/>
        <end position="69"/>
    </location>
</feature>
<dbReference type="InterPro" id="IPR025058">
    <property type="entry name" value="DUF3995"/>
</dbReference>
<feature type="transmembrane region" description="Helical" evidence="1">
    <location>
        <begin position="6"/>
        <end position="29"/>
    </location>
</feature>
<feature type="transmembrane region" description="Helical" evidence="1">
    <location>
        <begin position="120"/>
        <end position="139"/>
    </location>
</feature>
<evidence type="ECO:0000313" key="3">
    <source>
        <dbReference type="Proteomes" id="UP001597214"/>
    </source>
</evidence>
<protein>
    <submittedName>
        <fullName evidence="2">DUF3995 domain-containing protein</fullName>
    </submittedName>
</protein>
<feature type="transmembrane region" description="Helical" evidence="1">
    <location>
        <begin position="81"/>
        <end position="99"/>
    </location>
</feature>
<reference evidence="3" key="1">
    <citation type="journal article" date="2019" name="Int. J. Syst. Evol. Microbiol.">
        <title>The Global Catalogue of Microorganisms (GCM) 10K type strain sequencing project: providing services to taxonomists for standard genome sequencing and annotation.</title>
        <authorList>
            <consortium name="The Broad Institute Genomics Platform"/>
            <consortium name="The Broad Institute Genome Sequencing Center for Infectious Disease"/>
            <person name="Wu L."/>
            <person name="Ma J."/>
        </authorList>
    </citation>
    <scope>NUCLEOTIDE SEQUENCE [LARGE SCALE GENOMIC DNA]</scope>
    <source>
        <strain evidence="3">CCUG 49339</strain>
    </source>
</reference>
<keyword evidence="1" id="KW-1133">Transmembrane helix</keyword>
<gene>
    <name evidence="2" type="ORF">ACFSCX_09810</name>
</gene>
<proteinExistence type="predicted"/>
<organism evidence="2 3">
    <name type="scientific">Bacillus salitolerans</name>
    <dbReference type="NCBI Taxonomy" id="1437434"/>
    <lineage>
        <taxon>Bacteria</taxon>
        <taxon>Bacillati</taxon>
        <taxon>Bacillota</taxon>
        <taxon>Bacilli</taxon>
        <taxon>Bacillales</taxon>
        <taxon>Bacillaceae</taxon>
        <taxon>Bacillus</taxon>
    </lineage>
</organism>